<dbReference type="KEGG" id="cfr:102516915"/>
<gene>
    <name evidence="3" type="primary">ANXA2R</name>
</gene>
<dbReference type="PANTHER" id="PTHR38820:SF1">
    <property type="entry name" value="ANNEXIN-2 RECEPTOR"/>
    <property type="match status" value="1"/>
</dbReference>
<sequence length="179" mass="20319">MEQNFPQCVREAWDSAEKSQEPEMLQILSLADPEEWQLPFYPKLGHLSWDNQNFNRELLSTPCGLLRAYCPKHGPRAQRTSPPAPDPMTTTRQEPQAPPGEAAAARPQSFSGLVFQHRGPKIWNPRPLTSKTHLEHRPPPGLGRHNSKSQDKWQRTNALSPRTWAASPAAFRPKSPHLR</sequence>
<dbReference type="GO" id="GO:0038023">
    <property type="term" value="F:signaling receptor activity"/>
    <property type="evidence" value="ECO:0007669"/>
    <property type="project" value="InterPro"/>
</dbReference>
<dbReference type="Pfam" id="PF15721">
    <property type="entry name" value="ANXA2R"/>
    <property type="match status" value="1"/>
</dbReference>
<protein>
    <submittedName>
        <fullName evidence="3">Annexin-2 receptor</fullName>
    </submittedName>
</protein>
<reference evidence="3" key="1">
    <citation type="submission" date="2025-08" db="UniProtKB">
        <authorList>
            <consortium name="RefSeq"/>
        </authorList>
    </citation>
    <scope>IDENTIFICATION</scope>
    <source>
        <tissue evidence="3">Ear skin</tissue>
    </source>
</reference>
<organism evidence="2 3">
    <name type="scientific">Camelus ferus</name>
    <name type="common">Wild bactrian camel</name>
    <name type="synonym">Camelus bactrianus ferus</name>
    <dbReference type="NCBI Taxonomy" id="419612"/>
    <lineage>
        <taxon>Eukaryota</taxon>
        <taxon>Metazoa</taxon>
        <taxon>Chordata</taxon>
        <taxon>Craniata</taxon>
        <taxon>Vertebrata</taxon>
        <taxon>Euteleostomi</taxon>
        <taxon>Mammalia</taxon>
        <taxon>Eutheria</taxon>
        <taxon>Laurasiatheria</taxon>
        <taxon>Artiodactyla</taxon>
        <taxon>Tylopoda</taxon>
        <taxon>Camelidae</taxon>
        <taxon>Camelus</taxon>
    </lineage>
</organism>
<proteinExistence type="predicted"/>
<feature type="region of interest" description="Disordered" evidence="1">
    <location>
        <begin position="73"/>
        <end position="179"/>
    </location>
</feature>
<accession>S9XV59</accession>
<name>S9XV59_CAMFR</name>
<dbReference type="OrthoDB" id="9668682at2759"/>
<evidence type="ECO:0000313" key="2">
    <source>
        <dbReference type="Proteomes" id="UP000694856"/>
    </source>
</evidence>
<dbReference type="RefSeq" id="XP_006191988.1">
    <property type="nucleotide sequence ID" value="XM_006191926.1"/>
</dbReference>
<evidence type="ECO:0000313" key="3">
    <source>
        <dbReference type="RefSeq" id="XP_006191988.1"/>
    </source>
</evidence>
<dbReference type="CTD" id="389289"/>
<evidence type="ECO:0000256" key="1">
    <source>
        <dbReference type="SAM" id="MobiDB-lite"/>
    </source>
</evidence>
<keyword evidence="3" id="KW-0675">Receptor</keyword>
<feature type="region of interest" description="Disordered" evidence="1">
    <location>
        <begin position="1"/>
        <end position="20"/>
    </location>
</feature>
<keyword evidence="2" id="KW-1185">Reference proteome</keyword>
<dbReference type="AlphaFoldDB" id="S9XV59"/>
<dbReference type="InterPro" id="IPR031449">
    <property type="entry name" value="ANXA2R"/>
</dbReference>
<feature type="compositionally biased region" description="Basic and acidic residues" evidence="1">
    <location>
        <begin position="11"/>
        <end position="20"/>
    </location>
</feature>
<dbReference type="Proteomes" id="UP000694856">
    <property type="component" value="Chromosome 3"/>
</dbReference>
<feature type="compositionally biased region" description="Low complexity" evidence="1">
    <location>
        <begin position="92"/>
        <end position="108"/>
    </location>
</feature>
<dbReference type="GeneID" id="102516915"/>
<dbReference type="PANTHER" id="PTHR38820">
    <property type="entry name" value="ANNEXIN-2 RECEPTOR"/>
    <property type="match status" value="1"/>
</dbReference>